<dbReference type="PRINTS" id="PR00090">
    <property type="entry name" value="RNGDIOXGNASE"/>
</dbReference>
<evidence type="ECO:0000256" key="4">
    <source>
        <dbReference type="ARBA" id="ARBA00023002"/>
    </source>
</evidence>
<evidence type="ECO:0000313" key="8">
    <source>
        <dbReference type="EMBL" id="MBC2650449.1"/>
    </source>
</evidence>
<evidence type="ECO:0000259" key="7">
    <source>
        <dbReference type="PROSITE" id="PS51296"/>
    </source>
</evidence>
<dbReference type="InterPro" id="IPR017941">
    <property type="entry name" value="Rieske_2Fe-2S"/>
</dbReference>
<evidence type="ECO:0000256" key="2">
    <source>
        <dbReference type="ARBA" id="ARBA00022714"/>
    </source>
</evidence>
<dbReference type="Pfam" id="PF00848">
    <property type="entry name" value="Ring_hydroxyl_A"/>
    <property type="match status" value="1"/>
</dbReference>
<dbReference type="RefSeq" id="WP_185681844.1">
    <property type="nucleotide sequence ID" value="NZ_JACLAU010000001.1"/>
</dbReference>
<dbReference type="SUPFAM" id="SSF50022">
    <property type="entry name" value="ISP domain"/>
    <property type="match status" value="1"/>
</dbReference>
<keyword evidence="8" id="KW-0223">Dioxygenase</keyword>
<dbReference type="AlphaFoldDB" id="A0A7X1KAR8"/>
<evidence type="ECO:0000256" key="1">
    <source>
        <dbReference type="ARBA" id="ARBA00001962"/>
    </source>
</evidence>
<protein>
    <submittedName>
        <fullName evidence="8">Aromatic ring-hydroxylating dioxygenase subunit alpha</fullName>
    </submittedName>
</protein>
<proteinExistence type="predicted"/>
<keyword evidence="4" id="KW-0560">Oxidoreductase</keyword>
<keyword evidence="9" id="KW-1185">Reference proteome</keyword>
<evidence type="ECO:0000313" key="9">
    <source>
        <dbReference type="Proteomes" id="UP000520156"/>
    </source>
</evidence>
<dbReference type="CDD" id="cd03469">
    <property type="entry name" value="Rieske_RO_Alpha_N"/>
    <property type="match status" value="1"/>
</dbReference>
<evidence type="ECO:0000256" key="6">
    <source>
        <dbReference type="ARBA" id="ARBA00023014"/>
    </source>
</evidence>
<keyword evidence="2" id="KW-0001">2Fe-2S</keyword>
<accession>A0A7X1KAR8</accession>
<dbReference type="InterPro" id="IPR036922">
    <property type="entry name" value="Rieske_2Fe-2S_sf"/>
</dbReference>
<gene>
    <name evidence="8" type="ORF">H7F49_01865</name>
</gene>
<keyword evidence="6" id="KW-0411">Iron-sulfur</keyword>
<dbReference type="Proteomes" id="UP000520156">
    <property type="component" value="Unassembled WGS sequence"/>
</dbReference>
<dbReference type="Pfam" id="PF00355">
    <property type="entry name" value="Rieske"/>
    <property type="match status" value="1"/>
</dbReference>
<organism evidence="8 9">
    <name type="scientific">Novosphingobium aerophilum</name>
    <dbReference type="NCBI Taxonomy" id="2839843"/>
    <lineage>
        <taxon>Bacteria</taxon>
        <taxon>Pseudomonadati</taxon>
        <taxon>Pseudomonadota</taxon>
        <taxon>Alphaproteobacteria</taxon>
        <taxon>Sphingomonadales</taxon>
        <taxon>Sphingomonadaceae</taxon>
        <taxon>Novosphingobium</taxon>
    </lineage>
</organism>
<dbReference type="PANTHER" id="PTHR43756:SF5">
    <property type="entry name" value="CHOLINE MONOOXYGENASE, CHLOROPLASTIC"/>
    <property type="match status" value="1"/>
</dbReference>
<dbReference type="GO" id="GO:0051213">
    <property type="term" value="F:dioxygenase activity"/>
    <property type="evidence" value="ECO:0007669"/>
    <property type="project" value="UniProtKB-KW"/>
</dbReference>
<evidence type="ECO:0000256" key="5">
    <source>
        <dbReference type="ARBA" id="ARBA00023004"/>
    </source>
</evidence>
<keyword evidence="3" id="KW-0479">Metal-binding</keyword>
<dbReference type="GO" id="GO:0005506">
    <property type="term" value="F:iron ion binding"/>
    <property type="evidence" value="ECO:0007669"/>
    <property type="project" value="InterPro"/>
</dbReference>
<dbReference type="Gene3D" id="3.90.380.10">
    <property type="entry name" value="Naphthalene 1,2-dioxygenase Alpha Subunit, Chain A, domain 1"/>
    <property type="match status" value="1"/>
</dbReference>
<dbReference type="SUPFAM" id="SSF55961">
    <property type="entry name" value="Bet v1-like"/>
    <property type="match status" value="1"/>
</dbReference>
<dbReference type="GO" id="GO:0051537">
    <property type="term" value="F:2 iron, 2 sulfur cluster binding"/>
    <property type="evidence" value="ECO:0007669"/>
    <property type="project" value="UniProtKB-KW"/>
</dbReference>
<dbReference type="EMBL" id="JACLAU010000001">
    <property type="protein sequence ID" value="MBC2650449.1"/>
    <property type="molecule type" value="Genomic_DNA"/>
</dbReference>
<evidence type="ECO:0000256" key="3">
    <source>
        <dbReference type="ARBA" id="ARBA00022723"/>
    </source>
</evidence>
<name>A0A7X1KAR8_9SPHN</name>
<dbReference type="PROSITE" id="PS51296">
    <property type="entry name" value="RIESKE"/>
    <property type="match status" value="1"/>
</dbReference>
<dbReference type="Gene3D" id="2.102.10.10">
    <property type="entry name" value="Rieske [2Fe-2S] iron-sulphur domain"/>
    <property type="match status" value="1"/>
</dbReference>
<dbReference type="InterPro" id="IPR001663">
    <property type="entry name" value="Rng_hydr_dOase-A"/>
</dbReference>
<comment type="caution">
    <text evidence="8">The sequence shown here is derived from an EMBL/GenBank/DDBJ whole genome shotgun (WGS) entry which is preliminary data.</text>
</comment>
<feature type="domain" description="Rieske" evidence="7">
    <location>
        <begin position="48"/>
        <end position="163"/>
    </location>
</feature>
<keyword evidence="5" id="KW-0408">Iron</keyword>
<dbReference type="InterPro" id="IPR015879">
    <property type="entry name" value="Ring_hydroxy_dOase_asu_C_dom"/>
</dbReference>
<sequence>MNDRSSTAGRPLGAADLAAEVAATYGTEAFLSADYARAEKDRLWPRVWQMAGRLEDIPEVGDFLTYDICDDSIIIVRTGPDTIKAFHNVCSHRGRQLIDTPATSNGVRGKARNFICAFHGWTYDLDGQCTYILDKDDWHGALDSTCTSLSPVRVDTWGGFIYVDMRAEGESLEEFLGDAGRILKHFELDKMRYKWRQWVIYPANWKTSIEAFMEPYHTTTTHNQLTAYAEFYAYSKAYGLHSVSGFDQRKQAETTVQGGSVSRAGKGADPRVSTYELARENYTTINYSASTDTLIAAAARLKDELPETATVAEVMAHWMKSAKADDAARGVIWPEIPPEVMAEAGLAWTLFPNQNILQGVTFALCYRARPYGNDPDKCIFEAYALERYPEGEEPQTEWVYAEPTEENWGLVLAQDFANMRWVHKGMKSRGFRGALPNPHQEQKIINMHRNLAEFMGRGAPVILPDAPDAAG</sequence>
<dbReference type="PANTHER" id="PTHR43756">
    <property type="entry name" value="CHOLINE MONOOXYGENASE, CHLOROPLASTIC"/>
    <property type="match status" value="1"/>
</dbReference>
<comment type="cofactor">
    <cofactor evidence="1">
        <name>Fe cation</name>
        <dbReference type="ChEBI" id="CHEBI:24875"/>
    </cofactor>
</comment>
<reference evidence="8 9" key="1">
    <citation type="submission" date="2020-08" db="EMBL/GenBank/DDBJ databases">
        <title>The genome sequence of Novosphingobium flavum 4Y4.</title>
        <authorList>
            <person name="Liu Y."/>
        </authorList>
    </citation>
    <scope>NUCLEOTIDE SEQUENCE [LARGE SCALE GENOMIC DNA]</scope>
    <source>
        <strain evidence="8 9">4Y4</strain>
    </source>
</reference>